<dbReference type="Pfam" id="PF13655">
    <property type="entry name" value="RVT_N"/>
    <property type="match status" value="1"/>
</dbReference>
<comment type="caution">
    <text evidence="2">The sequence shown here is derived from an EMBL/GenBank/DDBJ whole genome shotgun (WGS) entry which is preliminary data.</text>
</comment>
<dbReference type="SUPFAM" id="SSF56672">
    <property type="entry name" value="DNA/RNA polymerases"/>
    <property type="match status" value="1"/>
</dbReference>
<keyword evidence="2" id="KW-0548">Nucleotidyltransferase</keyword>
<dbReference type="PANTHER" id="PTHR34047">
    <property type="entry name" value="NUCLEAR INTRON MATURASE 1, MITOCHONDRIAL-RELATED"/>
    <property type="match status" value="1"/>
</dbReference>
<accession>A0A3R7X707</accession>
<keyword evidence="2" id="KW-0808">Transferase</keyword>
<dbReference type="InterPro" id="IPR000477">
    <property type="entry name" value="RT_dom"/>
</dbReference>
<dbReference type="InterPro" id="IPR025960">
    <property type="entry name" value="RVT_N"/>
</dbReference>
<organism evidence="2 3">
    <name type="scientific">Methanosalsum natronophilum</name>
    <dbReference type="NCBI Taxonomy" id="768733"/>
    <lineage>
        <taxon>Archaea</taxon>
        <taxon>Methanobacteriati</taxon>
        <taxon>Methanobacteriota</taxon>
        <taxon>Stenosarchaea group</taxon>
        <taxon>Methanomicrobia</taxon>
        <taxon>Methanosarcinales</taxon>
        <taxon>Methanosarcinaceae</taxon>
        <taxon>Methanosalsum</taxon>
    </lineage>
</organism>
<evidence type="ECO:0000259" key="1">
    <source>
        <dbReference type="PROSITE" id="PS50878"/>
    </source>
</evidence>
<proteinExistence type="predicted"/>
<dbReference type="Proteomes" id="UP000284763">
    <property type="component" value="Unassembled WGS sequence"/>
</dbReference>
<dbReference type="PROSITE" id="PS50878">
    <property type="entry name" value="RT_POL"/>
    <property type="match status" value="1"/>
</dbReference>
<evidence type="ECO:0000313" key="2">
    <source>
        <dbReference type="EMBL" id="RQD85470.1"/>
    </source>
</evidence>
<dbReference type="InterPro" id="IPR051083">
    <property type="entry name" value="GrpII_Intron_Splice-Mob/Def"/>
</dbReference>
<dbReference type="EMBL" id="QZAB01000298">
    <property type="protein sequence ID" value="RQD85470.1"/>
    <property type="molecule type" value="Genomic_DNA"/>
</dbReference>
<reference evidence="2 3" key="1">
    <citation type="submission" date="2018-08" db="EMBL/GenBank/DDBJ databases">
        <title>The metabolism and importance of syntrophic acetate oxidation coupled to methane or sulfide production in haloalkaline environments.</title>
        <authorList>
            <person name="Timmers P.H.A."/>
            <person name="Vavourakis C.D."/>
            <person name="Sorokin D.Y."/>
            <person name="Sinninghe Damste J.S."/>
            <person name="Muyzer G."/>
            <person name="Stams A.J.M."/>
            <person name="Plugge C.M."/>
        </authorList>
    </citation>
    <scope>NUCLEOTIDE SEQUENCE [LARGE SCALE GENOMIC DNA]</scope>
    <source>
        <strain evidence="2">MSAO_Arc3</strain>
    </source>
</reference>
<gene>
    <name evidence="2" type="ORF">D5R95_04590</name>
</gene>
<dbReference type="PANTHER" id="PTHR34047:SF8">
    <property type="entry name" value="PROTEIN YKFC"/>
    <property type="match status" value="1"/>
</dbReference>
<evidence type="ECO:0000313" key="3">
    <source>
        <dbReference type="Proteomes" id="UP000284763"/>
    </source>
</evidence>
<dbReference type="AlphaFoldDB" id="A0A3R7X707"/>
<name>A0A3R7X707_9EURY</name>
<dbReference type="GO" id="GO:0003964">
    <property type="term" value="F:RNA-directed DNA polymerase activity"/>
    <property type="evidence" value="ECO:0007669"/>
    <property type="project" value="UniProtKB-KW"/>
</dbReference>
<feature type="non-terminal residue" evidence="2">
    <location>
        <position position="245"/>
    </location>
</feature>
<sequence length="245" mass="27956">MKVCYSTTLEGEMHTDRDLAKQWNTIDWNIVRSDVNRLQTRIAKATLEGKWNLVYRLGYLLTHSHSAKLLAVRIVTQNRGKRTPGIDGKLWNSSSEKMQATLNLTDKQYHAQPLRRIYIPKPGKDTKRPISIPTMYDRAMQALYGLALQPVSETTADPRSFGFRLFRSAQDASEYAFKCVGRKTSSQWILEGDIKGCFDNILHDWLKDHIPMDQSVLTQFLKSGYVFDQKLFPTDNGTPQGGIVS</sequence>
<dbReference type="InterPro" id="IPR043502">
    <property type="entry name" value="DNA/RNA_pol_sf"/>
</dbReference>
<protein>
    <submittedName>
        <fullName evidence="2">Reverse transcriptase</fullName>
    </submittedName>
</protein>
<feature type="domain" description="Reverse transcriptase" evidence="1">
    <location>
        <begin position="100"/>
        <end position="245"/>
    </location>
</feature>
<dbReference type="CDD" id="cd01651">
    <property type="entry name" value="RT_G2_intron"/>
    <property type="match status" value="1"/>
</dbReference>
<dbReference type="Pfam" id="PF00078">
    <property type="entry name" value="RVT_1"/>
    <property type="match status" value="1"/>
</dbReference>
<keyword evidence="2" id="KW-0695">RNA-directed DNA polymerase</keyword>